<dbReference type="Gene3D" id="1.10.1710.10">
    <property type="entry name" value="ProQ/FinO domain"/>
    <property type="match status" value="1"/>
</dbReference>
<feature type="region of interest" description="Disordered" evidence="2">
    <location>
        <begin position="161"/>
        <end position="189"/>
    </location>
</feature>
<dbReference type="SUPFAM" id="SSF48657">
    <property type="entry name" value="FinO-like"/>
    <property type="match status" value="1"/>
</dbReference>
<evidence type="ECO:0000313" key="4">
    <source>
        <dbReference type="EMBL" id="BCM88067.1"/>
    </source>
</evidence>
<protein>
    <recommendedName>
        <fullName evidence="3">ProQ/FinO domain-containing protein</fullName>
    </recommendedName>
</protein>
<keyword evidence="1" id="KW-0694">RNA-binding</keyword>
<evidence type="ECO:0000259" key="3">
    <source>
        <dbReference type="Pfam" id="PF04352"/>
    </source>
</evidence>
<sequence>MPARPARPTLTLKGKVPAPPQQVVPERPAVGAAATSSPRVEPVEVVPTPKPAPIAPAAATDAPAKSARPFRPWAQSRVPSTAGPAILARAQTLNALLVAPIGVLPAALGDPLRPFQVGLGPEILARRRPEVAVNVCERAIRDYVRSFSYRHAVAQPGSMRCDLDGNPVEPVSEKDRHDMQRNCEVDRERTRQRKAAAALAAAAISAEAVGPAEDAASSGP</sequence>
<dbReference type="KEGG" id="mind:mvi_65280"/>
<evidence type="ECO:0000313" key="5">
    <source>
        <dbReference type="Proteomes" id="UP000663508"/>
    </source>
</evidence>
<accession>A0A8H9C9E3</accession>
<dbReference type="AlphaFoldDB" id="A0A8H9C9E3"/>
<feature type="compositionally biased region" description="Low complexity" evidence="2">
    <location>
        <begin position="55"/>
        <end position="69"/>
    </location>
</feature>
<dbReference type="Pfam" id="PF04352">
    <property type="entry name" value="ProQ"/>
    <property type="match status" value="1"/>
</dbReference>
<gene>
    <name evidence="4" type="ORF">mvi_65280</name>
</gene>
<evidence type="ECO:0000256" key="2">
    <source>
        <dbReference type="SAM" id="MobiDB-lite"/>
    </source>
</evidence>
<name>A0A8H9C9E3_9HYPH</name>
<dbReference type="GO" id="GO:0003723">
    <property type="term" value="F:RNA binding"/>
    <property type="evidence" value="ECO:0007669"/>
    <property type="project" value="UniProtKB-KW"/>
</dbReference>
<dbReference type="EMBL" id="AP024150">
    <property type="protein sequence ID" value="BCM88067.1"/>
    <property type="molecule type" value="Genomic_DNA"/>
</dbReference>
<feature type="domain" description="ProQ/FinO" evidence="3">
    <location>
        <begin position="100"/>
        <end position="195"/>
    </location>
</feature>
<feature type="compositionally biased region" description="Basic and acidic residues" evidence="2">
    <location>
        <begin position="171"/>
        <end position="189"/>
    </location>
</feature>
<organism evidence="4 5">
    <name type="scientific">Methylobacterium indicum</name>
    <dbReference type="NCBI Taxonomy" id="1775910"/>
    <lineage>
        <taxon>Bacteria</taxon>
        <taxon>Pseudomonadati</taxon>
        <taxon>Pseudomonadota</taxon>
        <taxon>Alphaproteobacteria</taxon>
        <taxon>Hyphomicrobiales</taxon>
        <taxon>Methylobacteriaceae</taxon>
        <taxon>Methylobacterium</taxon>
    </lineage>
</organism>
<proteinExistence type="predicted"/>
<reference evidence="4" key="1">
    <citation type="submission" date="2020-11" db="EMBL/GenBank/DDBJ databases">
        <title>Complete genome sequence of a novel pathogenic Methylobacterium strain isolated from rice in Vietnam.</title>
        <authorList>
            <person name="Lai K."/>
            <person name="Okazaki S."/>
            <person name="Higashi K."/>
            <person name="Mori H."/>
            <person name="Toyoda A."/>
            <person name="Kurokawa K."/>
        </authorList>
    </citation>
    <scope>NUCLEOTIDE SEQUENCE</scope>
    <source>
        <strain evidence="4">VL1</strain>
        <plasmid evidence="4">pVL1_5</plasmid>
    </source>
</reference>
<feature type="region of interest" description="Disordered" evidence="2">
    <location>
        <begin position="1"/>
        <end position="76"/>
    </location>
</feature>
<dbReference type="InterPro" id="IPR016103">
    <property type="entry name" value="ProQ/FinO"/>
</dbReference>
<feature type="compositionally biased region" description="Low complexity" evidence="2">
    <location>
        <begin position="38"/>
        <end position="47"/>
    </location>
</feature>
<dbReference type="Proteomes" id="UP000663508">
    <property type="component" value="Plasmid pVL1_5"/>
</dbReference>
<keyword evidence="4" id="KW-0614">Plasmid</keyword>
<geneLocation type="plasmid" evidence="4 5">
    <name>pVL1_5</name>
</geneLocation>
<evidence type="ECO:0000256" key="1">
    <source>
        <dbReference type="ARBA" id="ARBA00022884"/>
    </source>
</evidence>
<dbReference type="InterPro" id="IPR036442">
    <property type="entry name" value="ProQ/FinO_sf"/>
</dbReference>